<dbReference type="Proteomes" id="UP001054837">
    <property type="component" value="Unassembled WGS sequence"/>
</dbReference>
<proteinExistence type="predicted"/>
<sequence>MRGQQRNLCRWDENKSAAELNIAIRSLIYLPRKQKWGETKEGKKCKPTSFLPVSAFKRKSTAISFPKHPVMKGFLFVFSFLLYKKKGRIRMENERKGEKIHPPRERIPGTSEKILISFFTLQFPQRNTSIQHTSHRTTLSQSPLRKEKEKWRNWIRR</sequence>
<reference evidence="1 2" key="1">
    <citation type="submission" date="2021-06" db="EMBL/GenBank/DDBJ databases">
        <title>Caerostris darwini draft genome.</title>
        <authorList>
            <person name="Kono N."/>
            <person name="Arakawa K."/>
        </authorList>
    </citation>
    <scope>NUCLEOTIDE SEQUENCE [LARGE SCALE GENOMIC DNA]</scope>
</reference>
<name>A0AAV4R2X3_9ARAC</name>
<gene>
    <name evidence="1" type="ORF">CDAR_501271</name>
</gene>
<keyword evidence="2" id="KW-1185">Reference proteome</keyword>
<evidence type="ECO:0000313" key="2">
    <source>
        <dbReference type="Proteomes" id="UP001054837"/>
    </source>
</evidence>
<organism evidence="1 2">
    <name type="scientific">Caerostris darwini</name>
    <dbReference type="NCBI Taxonomy" id="1538125"/>
    <lineage>
        <taxon>Eukaryota</taxon>
        <taxon>Metazoa</taxon>
        <taxon>Ecdysozoa</taxon>
        <taxon>Arthropoda</taxon>
        <taxon>Chelicerata</taxon>
        <taxon>Arachnida</taxon>
        <taxon>Araneae</taxon>
        <taxon>Araneomorphae</taxon>
        <taxon>Entelegynae</taxon>
        <taxon>Araneoidea</taxon>
        <taxon>Araneidae</taxon>
        <taxon>Caerostris</taxon>
    </lineage>
</organism>
<accession>A0AAV4R2X3</accession>
<dbReference type="EMBL" id="BPLQ01005666">
    <property type="protein sequence ID" value="GIY16273.1"/>
    <property type="molecule type" value="Genomic_DNA"/>
</dbReference>
<protein>
    <submittedName>
        <fullName evidence="1">Uncharacterized protein</fullName>
    </submittedName>
</protein>
<comment type="caution">
    <text evidence="1">The sequence shown here is derived from an EMBL/GenBank/DDBJ whole genome shotgun (WGS) entry which is preliminary data.</text>
</comment>
<evidence type="ECO:0000313" key="1">
    <source>
        <dbReference type="EMBL" id="GIY16273.1"/>
    </source>
</evidence>
<dbReference type="AlphaFoldDB" id="A0AAV4R2X3"/>